<keyword evidence="11" id="KW-1185">Reference proteome</keyword>
<proteinExistence type="inferred from homology"/>
<feature type="region of interest" description="Disordered" evidence="7">
    <location>
        <begin position="1231"/>
        <end position="1255"/>
    </location>
</feature>
<keyword evidence="6" id="KW-0539">Nucleus</keyword>
<dbReference type="PANTHER" id="PTHR16466:SF6">
    <property type="entry name" value="TELOMERIC REPEAT-BINDING FACTOR 2-INTERACTING PROTEIN 1"/>
    <property type="match status" value="1"/>
</dbReference>
<feature type="compositionally biased region" description="Basic and acidic residues" evidence="7">
    <location>
        <begin position="1711"/>
        <end position="1726"/>
    </location>
</feature>
<feature type="compositionally biased region" description="Polar residues" evidence="7">
    <location>
        <begin position="1916"/>
        <end position="1925"/>
    </location>
</feature>
<feature type="compositionally biased region" description="Low complexity" evidence="7">
    <location>
        <begin position="1395"/>
        <end position="1409"/>
    </location>
</feature>
<feature type="region of interest" description="Disordered" evidence="7">
    <location>
        <begin position="2137"/>
        <end position="2201"/>
    </location>
</feature>
<protein>
    <recommendedName>
        <fullName evidence="12">Repressor/activator protein 1 homolog</fullName>
    </recommendedName>
</protein>
<evidence type="ECO:0008006" key="12">
    <source>
        <dbReference type="Google" id="ProtNLM"/>
    </source>
</evidence>
<accession>A0AAW0Y7Z5</accession>
<dbReference type="GO" id="GO:0031848">
    <property type="term" value="P:protection from non-homologous end joining at telomere"/>
    <property type="evidence" value="ECO:0007669"/>
    <property type="project" value="TreeGrafter"/>
</dbReference>
<dbReference type="InterPro" id="IPR039595">
    <property type="entry name" value="TE2IP/Rap1"/>
</dbReference>
<evidence type="ECO:0000313" key="10">
    <source>
        <dbReference type="EMBL" id="KAK8751475.1"/>
    </source>
</evidence>
<reference evidence="10 11" key="1">
    <citation type="journal article" date="2024" name="BMC Genomics">
        <title>Genome assembly of redclaw crayfish (Cherax quadricarinatus) provides insights into its immune adaptation and hypoxia tolerance.</title>
        <authorList>
            <person name="Liu Z."/>
            <person name="Zheng J."/>
            <person name="Li H."/>
            <person name="Fang K."/>
            <person name="Wang S."/>
            <person name="He J."/>
            <person name="Zhou D."/>
            <person name="Weng S."/>
            <person name="Chi M."/>
            <person name="Gu Z."/>
            <person name="He J."/>
            <person name="Li F."/>
            <person name="Wang M."/>
        </authorList>
    </citation>
    <scope>NUCLEOTIDE SEQUENCE [LARGE SCALE GENOMIC DNA]</scope>
    <source>
        <strain evidence="10">ZL_2023a</strain>
    </source>
</reference>
<feature type="region of interest" description="Disordered" evidence="7">
    <location>
        <begin position="2088"/>
        <end position="2125"/>
    </location>
</feature>
<sequence>MSDAEEDDSCSELFVNYYGDPIKFCIRICPEKAKLDRLIRSGYGELTSKHGPHTIRLLPQGEQIPISHGDSFRSQYIYDCVAEGKLLPLENYRAFPKSRFTKDIDVMDIMMGKHSWDECVKTDEKVETLISDFDDDDDDDDKKASTSSHKNSAKCAWKSSRLYTQSERRAMLDYIIKHNRHNDVKGRSLWEEMEKAQVCGERTWQSMKQHYRTYIIKNLPAYKLPEKEARKLYLPFCSPKDIMQEDDDKEEELVVEIEDYDDEIEERNGTQKCVEKIRDKESGSKRSVEEHEGGVVEGCSRDECHSKCVASQLRRLNGTHTQTTKKALRNVKESMHAGEETGDQVEPPQQYKKQTGPPEQDKKQTGPPEQFKKQMGPPEQNKKQTGSPEKDKKQTGPPERNRSQVKSPEVHKQAVAPEEHKQAVAPEECKRQAVVHEEHRKQTVAPEEHRKQTAVPEEHRKQTAVPEEHRKQIAVPEEHRKQTVVPGEHRKQTVGSEEHKKQTVVPEEHRKQTGGSEEHRKQTGHSEEHKQTGHSEEHRKQTVVSEEHRKETVVPEEHRKETVVPEEHRKETVVPEEHRKETVVPEEHRKETVVPEEHRKETVVPEEHRKETVVPEEHRKETVVPEEHRKETVVPEEHRKQTGDSEEHRKETVVPEEHRKQTGDSEEHRQTVVSEEHKQTDGSEEHRQIGGSVEHRNQTGDLGEQSKQTGANREGSKQTSCIKEQNKHREPEKQSSGEGSKQTGTPLNELQQVQTIMLKNVINEDKLANVDVRKNNIVGKSSYRERKLCGLELEDSVQFVEDQQSHVEDRVSQLQRKSIRETKNGQTNKCNISVSGNDNAGQVSESGENNSGTLNLEYSQTRQTIDSSQGFNVIPTSGYFPGYSASFGDEIDGLLEDTSHSGLCTSGVLGRINRKNVPTSQGNDCTQGETNQKISEKECINDSTEELPVQHLTLWSKNEQSKPMVSLPMSEVTHLVHNMEDMNQDNCQTTQGPEMQSNIEMPPNVTVEEINEMQELLDGSCHIASTVNSGTRDYPSYTKNASVEPCLMSSCSEIFITCPSQHENDEHHIATSTPLTVVSSSGSASTVAIVDHNIPDRNLIRSFLVQDDASEEVVQKTSVVSRRGNSREEIVIESEEEIIDDSRGECKEGIIDNSREVILCKSKKKLLDEIEILDESTEKMSDDYKKIISAGSERDPSDQSRTEISGSSSEDSDASTLLFSQENDGRIDILHSNRNHTKNREPLKKSHKSFRNKSKDAGCNCIAQKKCSNSSAIKKMSRHETTRKPRVPFPHDTSDSEGADNIDKNIWKKNIHGKIKARLKSRESKIKMVQRKREVSPAADSSSESEIPILRSTQMTIKKNLAQAERPLVRKDTLKGSHDSCTAGPSRQKTHSSETDSSANVDSSSESNTVSRHEKRVTTFIDPYASKDSTSGRYDRTFHPKSGCKYGVKRQRNTLPAFRLNRAAINKESYNLKEDLEIIKYIDQRRAYYRVRGRELWQEMAKNNILSKRSWHGLKERFKKRIYPRLHCYLQFGVSENTMLRFMSKIPFEIQAEPARTEGEENRRRNYLHHEDRLIVDFIVKTRRYSEVGGRSLWQLMASKVSGLRGRTWLSLKERFRRHIINHLGSFNLSREEIENFQHPPGKFVISNGSHQSRLYFKIETRSSTEYSDQDADSDVSNKQKLHRKRENQERTEDDTERNDSNRQHSRNKRGKIEKVSKRLRNDEAKTCTNKGTSDEQSSSEGEDENDNRGKKLRNHTSRSPKAVVKNKVVKKRKLYNRDEMAQLTPRTPFNRSNFMRCTVECLKPNGMKNVNMSSEKQHRQSKVTKQMGDKTIKKNYGAPEAEKWNESDKEVNENSHSEHSASGDSENEITDKESNQSYHDEEDVSIVNIGADTVNSQHTHTNTPVRNEGLLSPGDNLSTGNMNDKSLPRLQVQAENNAVQSPKAVVVSKSGKKRKSCDQDGVEQLSELSPSSRGKSMRLVLERISPAKIESIQRSSEKQHKQTVIKQVSNKTVEKNHDALEMEKSGESDEEMNEHSHMTNKKVKFYCEENGKQGVSIADNGTHTLSAKYANKNKVLESKFLLRSRAVTSPERTRNDSLPCLKQLVTSSDSTKRSPPGRFTRVKNVKEFLETGNSSQSDIIVDDGTNSDTNKKAKKGSRKYSKKYVAKKQSSNQEKRSTRSMKTDTLPRTKLRKVFLHKKK</sequence>
<dbReference type="InterPro" id="IPR015010">
    <property type="entry name" value="TERF2IP_Myb"/>
</dbReference>
<feature type="compositionally biased region" description="Polar residues" evidence="7">
    <location>
        <begin position="736"/>
        <end position="747"/>
    </location>
</feature>
<evidence type="ECO:0000259" key="9">
    <source>
        <dbReference type="Pfam" id="PF16589"/>
    </source>
</evidence>
<feature type="region of interest" description="Disordered" evidence="7">
    <location>
        <begin position="335"/>
        <end position="747"/>
    </location>
</feature>
<dbReference type="GO" id="GO:0010833">
    <property type="term" value="P:telomere maintenance via telomere lengthening"/>
    <property type="evidence" value="ECO:0007669"/>
    <property type="project" value="TreeGrafter"/>
</dbReference>
<feature type="compositionally biased region" description="Polar residues" evidence="7">
    <location>
        <begin position="1896"/>
        <end position="1906"/>
    </location>
</feature>
<evidence type="ECO:0000256" key="5">
    <source>
        <dbReference type="ARBA" id="ARBA00022895"/>
    </source>
</evidence>
<comment type="caution">
    <text evidence="10">The sequence shown here is derived from an EMBL/GenBank/DDBJ whole genome shotgun (WGS) entry which is preliminary data.</text>
</comment>
<feature type="compositionally biased region" description="Basic and acidic residues" evidence="7">
    <location>
        <begin position="1189"/>
        <end position="1201"/>
    </location>
</feature>
<evidence type="ECO:0000256" key="4">
    <source>
        <dbReference type="ARBA" id="ARBA00022454"/>
    </source>
</evidence>
<evidence type="ECO:0000259" key="8">
    <source>
        <dbReference type="Pfam" id="PF08914"/>
    </source>
</evidence>
<dbReference type="GO" id="GO:0042162">
    <property type="term" value="F:telomeric DNA binding"/>
    <property type="evidence" value="ECO:0007669"/>
    <property type="project" value="TreeGrafter"/>
</dbReference>
<evidence type="ECO:0000313" key="11">
    <source>
        <dbReference type="Proteomes" id="UP001445076"/>
    </source>
</evidence>
<dbReference type="Pfam" id="PF16589">
    <property type="entry name" value="BRCT_2"/>
    <property type="match status" value="1"/>
</dbReference>
<feature type="region of interest" description="Disordered" evidence="7">
    <location>
        <begin position="1663"/>
        <end position="1768"/>
    </location>
</feature>
<feature type="compositionally biased region" description="Basic residues" evidence="7">
    <location>
        <begin position="2153"/>
        <end position="2167"/>
    </location>
</feature>
<feature type="region of interest" description="Disordered" evidence="7">
    <location>
        <begin position="1896"/>
        <end position="1976"/>
    </location>
</feature>
<dbReference type="GO" id="GO:0070187">
    <property type="term" value="C:shelterin complex"/>
    <property type="evidence" value="ECO:0007669"/>
    <property type="project" value="TreeGrafter"/>
</dbReference>
<feature type="region of interest" description="Disordered" evidence="7">
    <location>
        <begin position="1322"/>
        <end position="1416"/>
    </location>
</feature>
<feature type="compositionally biased region" description="Basic and acidic residues" evidence="7">
    <location>
        <begin position="2013"/>
        <end position="2038"/>
    </location>
</feature>
<feature type="region of interest" description="Disordered" evidence="7">
    <location>
        <begin position="1806"/>
        <end position="1882"/>
    </location>
</feature>
<dbReference type="Proteomes" id="UP001445076">
    <property type="component" value="Unassembled WGS sequence"/>
</dbReference>
<feature type="domain" description="BRCT" evidence="9">
    <location>
        <begin position="13"/>
        <end position="93"/>
    </location>
</feature>
<evidence type="ECO:0000256" key="6">
    <source>
        <dbReference type="ARBA" id="ARBA00023242"/>
    </source>
</evidence>
<feature type="region of interest" description="Disordered" evidence="7">
    <location>
        <begin position="823"/>
        <end position="852"/>
    </location>
</feature>
<keyword evidence="4" id="KW-0158">Chromosome</keyword>
<keyword evidence="5" id="KW-0779">Telomere</keyword>
<feature type="region of interest" description="Disordered" evidence="7">
    <location>
        <begin position="1992"/>
        <end position="2038"/>
    </location>
</feature>
<gene>
    <name evidence="10" type="ORF">OTU49_008690</name>
</gene>
<dbReference type="Gene3D" id="1.10.10.60">
    <property type="entry name" value="Homeodomain-like"/>
    <property type="match status" value="3"/>
</dbReference>
<dbReference type="SUPFAM" id="SSF46689">
    <property type="entry name" value="Homeodomain-like"/>
    <property type="match status" value="1"/>
</dbReference>
<feature type="compositionally biased region" description="Polar residues" evidence="7">
    <location>
        <begin position="2137"/>
        <end position="2149"/>
    </location>
</feature>
<feature type="compositionally biased region" description="Basic and acidic residues" evidence="7">
    <location>
        <begin position="2174"/>
        <end position="2188"/>
    </location>
</feature>
<evidence type="ECO:0000256" key="2">
    <source>
        <dbReference type="ARBA" id="ARBA00004574"/>
    </source>
</evidence>
<dbReference type="EMBL" id="JARKIK010000005">
    <property type="protein sequence ID" value="KAK8751475.1"/>
    <property type="molecule type" value="Genomic_DNA"/>
</dbReference>
<feature type="compositionally biased region" description="Polar residues" evidence="7">
    <location>
        <begin position="2003"/>
        <end position="2012"/>
    </location>
</feature>
<evidence type="ECO:0000256" key="1">
    <source>
        <dbReference type="ARBA" id="ARBA00004123"/>
    </source>
</evidence>
<feature type="compositionally biased region" description="Polar residues" evidence="7">
    <location>
        <begin position="705"/>
        <end position="723"/>
    </location>
</feature>
<feature type="compositionally biased region" description="Basic and acidic residues" evidence="7">
    <location>
        <begin position="724"/>
        <end position="735"/>
    </location>
</feature>
<feature type="domain" description="TERF2-interacting telomeric protein 1 Myb" evidence="8">
    <location>
        <begin position="163"/>
        <end position="214"/>
    </location>
</feature>
<feature type="compositionally biased region" description="Basic and acidic residues" evidence="7">
    <location>
        <begin position="1322"/>
        <end position="1335"/>
    </location>
</feature>
<feature type="region of interest" description="Disordered" evidence="7">
    <location>
        <begin position="1278"/>
        <end position="1301"/>
    </location>
</feature>
<dbReference type="Pfam" id="PF08914">
    <property type="entry name" value="Myb_Rap1"/>
    <property type="match status" value="1"/>
</dbReference>
<comment type="similarity">
    <text evidence="3">Belongs to the RAP1 family.</text>
</comment>
<evidence type="ECO:0000256" key="7">
    <source>
        <dbReference type="SAM" id="MobiDB-lite"/>
    </source>
</evidence>
<dbReference type="PANTHER" id="PTHR16466">
    <property type="entry name" value="TELOMERE REPEAT-BINDING FACTOR 2-INTERACTING PROTEIN 1"/>
    <property type="match status" value="1"/>
</dbReference>
<feature type="compositionally biased region" description="Polar residues" evidence="7">
    <location>
        <begin position="1339"/>
        <end position="1357"/>
    </location>
</feature>
<comment type="subcellular location">
    <subcellularLocation>
        <location evidence="2">Chromosome</location>
        <location evidence="2">Telomere</location>
    </subcellularLocation>
    <subcellularLocation>
        <location evidence="1">Nucleus</location>
    </subcellularLocation>
</comment>
<feature type="compositionally biased region" description="Polar residues" evidence="7">
    <location>
        <begin position="824"/>
        <end position="852"/>
    </location>
</feature>
<feature type="compositionally biased region" description="Basic and acidic residues" evidence="7">
    <location>
        <begin position="1841"/>
        <end position="1862"/>
    </location>
</feature>
<feature type="region of interest" description="Disordered" evidence="7">
    <location>
        <begin position="131"/>
        <end position="150"/>
    </location>
</feature>
<dbReference type="InterPro" id="IPR009057">
    <property type="entry name" value="Homeodomain-like_sf"/>
</dbReference>
<evidence type="ECO:0000256" key="3">
    <source>
        <dbReference type="ARBA" id="ARBA00010467"/>
    </source>
</evidence>
<feature type="region of interest" description="Disordered" evidence="7">
    <location>
        <begin position="1189"/>
        <end position="1216"/>
    </location>
</feature>
<organism evidence="10 11">
    <name type="scientific">Cherax quadricarinatus</name>
    <name type="common">Australian red claw crayfish</name>
    <dbReference type="NCBI Taxonomy" id="27406"/>
    <lineage>
        <taxon>Eukaryota</taxon>
        <taxon>Metazoa</taxon>
        <taxon>Ecdysozoa</taxon>
        <taxon>Arthropoda</taxon>
        <taxon>Crustacea</taxon>
        <taxon>Multicrustacea</taxon>
        <taxon>Malacostraca</taxon>
        <taxon>Eumalacostraca</taxon>
        <taxon>Eucarida</taxon>
        <taxon>Decapoda</taxon>
        <taxon>Pleocyemata</taxon>
        <taxon>Astacidea</taxon>
        <taxon>Parastacoidea</taxon>
        <taxon>Parastacidae</taxon>
        <taxon>Cherax</taxon>
    </lineage>
</organism>
<feature type="compositionally biased region" description="Basic and acidic residues" evidence="7">
    <location>
        <begin position="1367"/>
        <end position="1378"/>
    </location>
</feature>
<name>A0AAW0Y7Z5_CHEQU</name>
<feature type="compositionally biased region" description="Basic residues" evidence="7">
    <location>
        <begin position="2190"/>
        <end position="2201"/>
    </location>
</feature>
<dbReference type="InterPro" id="IPR001357">
    <property type="entry name" value="BRCT_dom"/>
</dbReference>
<feature type="compositionally biased region" description="Basic and acidic residues" evidence="7">
    <location>
        <begin position="388"/>
        <end position="698"/>
    </location>
</feature>